<protein>
    <submittedName>
        <fullName evidence="2">Uncharacterized protein</fullName>
    </submittedName>
</protein>
<evidence type="ECO:0000256" key="1">
    <source>
        <dbReference type="SAM" id="MobiDB-lite"/>
    </source>
</evidence>
<dbReference type="EMBL" id="VDEP01000171">
    <property type="protein sequence ID" value="KAA1126509.1"/>
    <property type="molecule type" value="Genomic_DNA"/>
</dbReference>
<organism evidence="2 3">
    <name type="scientific">Puccinia graminis f. sp. tritici</name>
    <dbReference type="NCBI Taxonomy" id="56615"/>
    <lineage>
        <taxon>Eukaryota</taxon>
        <taxon>Fungi</taxon>
        <taxon>Dikarya</taxon>
        <taxon>Basidiomycota</taxon>
        <taxon>Pucciniomycotina</taxon>
        <taxon>Pucciniomycetes</taxon>
        <taxon>Pucciniales</taxon>
        <taxon>Pucciniaceae</taxon>
        <taxon>Puccinia</taxon>
    </lineage>
</organism>
<sequence length="145" mass="16587">MIILGLSLLNTTLAGPPRPASTSKFKASQFSKGQHSGLKRPCSIQTDESETQLTRCTKRRKLYLKEDINSITPIPSSSKFNNERTKDRILEFKPEGTRLIHYAWISTLHYPEAPAESANVVQKIFYRAWKEINPDKTLRQIIKQT</sequence>
<proteinExistence type="predicted"/>
<comment type="caution">
    <text evidence="2">The sequence shown here is derived from an EMBL/GenBank/DDBJ whole genome shotgun (WGS) entry which is preliminary data.</text>
</comment>
<dbReference type="AlphaFoldDB" id="A0A5B0RM61"/>
<feature type="region of interest" description="Disordered" evidence="1">
    <location>
        <begin position="16"/>
        <end position="43"/>
    </location>
</feature>
<dbReference type="Proteomes" id="UP000325313">
    <property type="component" value="Unassembled WGS sequence"/>
</dbReference>
<evidence type="ECO:0000313" key="2">
    <source>
        <dbReference type="EMBL" id="KAA1126509.1"/>
    </source>
</evidence>
<reference evidence="2 3" key="1">
    <citation type="submission" date="2019-05" db="EMBL/GenBank/DDBJ databases">
        <title>Emergence of the Ug99 lineage of the wheat stem rust pathogen through somatic hybridization.</title>
        <authorList>
            <person name="Li F."/>
            <person name="Upadhyaya N.M."/>
            <person name="Sperschneider J."/>
            <person name="Matny O."/>
            <person name="Nguyen-Phuc H."/>
            <person name="Mago R."/>
            <person name="Raley C."/>
            <person name="Miller M.E."/>
            <person name="Silverstein K.A.T."/>
            <person name="Henningsen E."/>
            <person name="Hirsch C.D."/>
            <person name="Visser B."/>
            <person name="Pretorius Z.A."/>
            <person name="Steffenson B.J."/>
            <person name="Schwessinger B."/>
            <person name="Dodds P.N."/>
            <person name="Figueroa M."/>
        </authorList>
    </citation>
    <scope>NUCLEOTIDE SEQUENCE [LARGE SCALE GENOMIC DNA]</scope>
    <source>
        <strain evidence="2 3">Ug99</strain>
    </source>
</reference>
<feature type="compositionally biased region" description="Polar residues" evidence="1">
    <location>
        <begin position="20"/>
        <end position="34"/>
    </location>
</feature>
<evidence type="ECO:0000313" key="3">
    <source>
        <dbReference type="Proteomes" id="UP000325313"/>
    </source>
</evidence>
<gene>
    <name evidence="2" type="ORF">PGTUg99_023811</name>
</gene>
<name>A0A5B0RM61_PUCGR</name>
<accession>A0A5B0RM61</accession>